<dbReference type="eggNOG" id="COG0419">
    <property type="taxonomic scope" value="Bacteria"/>
</dbReference>
<dbReference type="EMBL" id="ADGP01000020">
    <property type="protein sequence ID" value="EFD93854.1"/>
    <property type="molecule type" value="Genomic_DNA"/>
</dbReference>
<evidence type="ECO:0000256" key="2">
    <source>
        <dbReference type="ARBA" id="ARBA00011322"/>
    </source>
</evidence>
<evidence type="ECO:0000259" key="6">
    <source>
        <dbReference type="Pfam" id="PF13476"/>
    </source>
</evidence>
<keyword evidence="7" id="KW-0540">Nuclease</keyword>
<feature type="coiled-coil region" evidence="4">
    <location>
        <begin position="243"/>
        <end position="297"/>
    </location>
</feature>
<reference evidence="8" key="1">
    <citation type="submission" date="2009-12" db="EMBL/GenBank/DDBJ databases">
        <title>Sequence of Clostridiales genomosp. BVAB3 str. UPII9-5.</title>
        <authorList>
            <person name="Madupu R."/>
            <person name="Durkin A.S."/>
            <person name="Torralba M."/>
            <person name="Methe B."/>
            <person name="Sutton G.G."/>
            <person name="Strausberg R.L."/>
            <person name="Nelson K.E."/>
        </authorList>
    </citation>
    <scope>NUCLEOTIDE SEQUENCE [LARGE SCALE GENOMIC DNA]</scope>
    <source>
        <strain evidence="8">28L</strain>
    </source>
</reference>
<feature type="coiled-coil region" evidence="4">
    <location>
        <begin position="189"/>
        <end position="216"/>
    </location>
</feature>
<comment type="subunit">
    <text evidence="2">Heterodimer of SbcC and SbcD.</text>
</comment>
<dbReference type="PANTHER" id="PTHR32114:SF2">
    <property type="entry name" value="ABC TRANSPORTER ABCH.3"/>
    <property type="match status" value="1"/>
</dbReference>
<name>D3LVC7_9FIRM</name>
<evidence type="ECO:0000313" key="8">
    <source>
        <dbReference type="Proteomes" id="UP000003242"/>
    </source>
</evidence>
<accession>D3LVC7</accession>
<evidence type="ECO:0000256" key="5">
    <source>
        <dbReference type="SAM" id="MobiDB-lite"/>
    </source>
</evidence>
<dbReference type="GO" id="GO:0004527">
    <property type="term" value="F:exonuclease activity"/>
    <property type="evidence" value="ECO:0007669"/>
    <property type="project" value="UniProtKB-KW"/>
</dbReference>
<evidence type="ECO:0000256" key="1">
    <source>
        <dbReference type="ARBA" id="ARBA00006930"/>
    </source>
</evidence>
<dbReference type="Gene3D" id="3.40.50.300">
    <property type="entry name" value="P-loop containing nucleotide triphosphate hydrolases"/>
    <property type="match status" value="2"/>
</dbReference>
<evidence type="ECO:0000313" key="7">
    <source>
        <dbReference type="EMBL" id="EFD93854.1"/>
    </source>
</evidence>
<dbReference type="PANTHER" id="PTHR32114">
    <property type="entry name" value="ABC TRANSPORTER ABCH.3"/>
    <property type="match status" value="1"/>
</dbReference>
<keyword evidence="7" id="KW-0378">Hydrolase</keyword>
<dbReference type="Pfam" id="PF13476">
    <property type="entry name" value="AAA_23"/>
    <property type="match status" value="1"/>
</dbReference>
<dbReference type="InterPro" id="IPR027417">
    <property type="entry name" value="P-loop_NTPase"/>
</dbReference>
<dbReference type="Pfam" id="PF13558">
    <property type="entry name" value="SbcC_Walker_B"/>
    <property type="match status" value="1"/>
</dbReference>
<comment type="caution">
    <text evidence="7">The sequence shown here is derived from an EMBL/GenBank/DDBJ whole genome shotgun (WGS) entry which is preliminary data.</text>
</comment>
<keyword evidence="7" id="KW-0269">Exonuclease</keyword>
<organism evidence="7 8">
    <name type="scientific">Megasphaera lornae</name>
    <dbReference type="NCBI Taxonomy" id="1000568"/>
    <lineage>
        <taxon>Bacteria</taxon>
        <taxon>Bacillati</taxon>
        <taxon>Bacillota</taxon>
        <taxon>Negativicutes</taxon>
        <taxon>Veillonellales</taxon>
        <taxon>Veillonellaceae</taxon>
        <taxon>Megasphaera</taxon>
    </lineage>
</organism>
<dbReference type="GO" id="GO:0006302">
    <property type="term" value="P:double-strand break repair"/>
    <property type="evidence" value="ECO:0007669"/>
    <property type="project" value="InterPro"/>
</dbReference>
<dbReference type="AlphaFoldDB" id="D3LVC7"/>
<keyword evidence="4" id="KW-0175">Coiled coil</keyword>
<feature type="coiled-coil region" evidence="4">
    <location>
        <begin position="797"/>
        <end position="831"/>
    </location>
</feature>
<dbReference type="InterPro" id="IPR038729">
    <property type="entry name" value="Rad50/SbcC_AAA"/>
</dbReference>
<gene>
    <name evidence="7" type="ORF">HMPREF0889_0249</name>
</gene>
<feature type="domain" description="Rad50/SbcC-type AAA" evidence="6">
    <location>
        <begin position="6"/>
        <end position="284"/>
    </location>
</feature>
<proteinExistence type="inferred from homology"/>
<dbReference type="SUPFAM" id="SSF52540">
    <property type="entry name" value="P-loop containing nucleoside triphosphate hydrolases"/>
    <property type="match status" value="1"/>
</dbReference>
<evidence type="ECO:0000256" key="3">
    <source>
        <dbReference type="ARBA" id="ARBA00013368"/>
    </source>
</evidence>
<dbReference type="Proteomes" id="UP000003242">
    <property type="component" value="Unassembled WGS sequence"/>
</dbReference>
<sequence>MMPLYLEMQAFGPYAEKQVIDFRKLGTRRLFLICGPTGAGKTTVLDAMCYALYGDTSGNRRSGTHMRSEYAAPTLATKVSFSFAVGTKYYRIERSPEQEIAKIRGTGLKKAAAAVAFYETDGQGKDTAVLATKNVNAKVEEILGFKSDQFRQVVLLPQGDFRRLLLANSTERQQIMQVLFHTQRYARFQELAKERYDALQQEYQTLEEQNAQALAMVSVATPEELTEYIRQGKDKCRVITEAIAAKKKEINRIQVQLTQAKRLDEHFKILDNARKEEEKLAAQAESMELRKKNIERIEQAQRLTDACNYLQDIIERGKQAARAGEEADRQVKEAEKQAAKAVHTYQQWVDKKDLYRQYEERSVQLQLWLPKAAGYESLCREVEIVRQEARDREEAIEKEAATLTQYKERLQAAQRAVQEAAAIKLALQQQKVKIIRLQEEAQKAQLRESLRTRIQTQQAAADAIKEQLQAAKQAAADATCTYERAHCLFIQGQASILAKTLTDGTPCPVCGATAHPQPALPTAWIPAEEEVEDKKQAAHTAQQQWQDCKLAYEKACGTLESLQTQYTEAPMPENDEKTSAQWQQEIQDGELLGKQWEKSLRQQEIQAKEAPQWETCVAEQEKKVQDCRQQQVQWATKVSRKETEKQQMEAEIPASYRLTNKITSEIHTLQTKQAEYEENLRHAEERKNEAARSVEGAKGRAKERREQYKYLQDVYKKEEPEVRQRVQAAGFADIAACKVWQQKQVDLKKEKECLQQYTDRRQEIIGIIKQEQTMIQGKSRPDPEIQQKQYDAGENDLHVLIKQQAEYKQQVQQAEEIYQKIAARHKRQQELMDQYKVVGGLYELISGKQTGINFERYVLGALLDEVLRAANLRLQTMSRQRYELQRSVHWEDKRTRQIGLDIAVFDHYTGYARPANTLSGGETFLASLSLALGLADVVQAYSGGIHLDTIFIDEGFGTLDGETLDFALKTLLQLQGDGRLVGIISHVPELRERITTRLIITKSDRGSAAAFELL</sequence>
<feature type="coiled-coil region" evidence="4">
    <location>
        <begin position="379"/>
        <end position="481"/>
    </location>
</feature>
<dbReference type="RefSeq" id="WP_009369796.1">
    <property type="nucleotide sequence ID" value="NZ_ADGP01000020.1"/>
</dbReference>
<dbReference type="GO" id="GO:0016887">
    <property type="term" value="F:ATP hydrolysis activity"/>
    <property type="evidence" value="ECO:0007669"/>
    <property type="project" value="InterPro"/>
</dbReference>
<protein>
    <recommendedName>
        <fullName evidence="3">Nuclease SbcCD subunit C</fullName>
    </recommendedName>
</protein>
<evidence type="ECO:0000256" key="4">
    <source>
        <dbReference type="SAM" id="Coils"/>
    </source>
</evidence>
<feature type="region of interest" description="Disordered" evidence="5">
    <location>
        <begin position="683"/>
        <end position="702"/>
    </location>
</feature>
<comment type="similarity">
    <text evidence="1">Belongs to the SMC family. SbcC subfamily.</text>
</comment>
<dbReference type="STRING" id="699218.HMPREF0889_0249"/>